<feature type="domain" description="N-terminal Ras-GEF" evidence="3">
    <location>
        <begin position="832"/>
        <end position="957"/>
    </location>
</feature>
<gene>
    <name evidence="4" type="ORF">JEQ12_012878</name>
</gene>
<feature type="compositionally biased region" description="Basic and acidic residues" evidence="2">
    <location>
        <begin position="23"/>
        <end position="35"/>
    </location>
</feature>
<dbReference type="CDD" id="cd06224">
    <property type="entry name" value="REM"/>
    <property type="match status" value="6"/>
</dbReference>
<feature type="region of interest" description="Disordered" evidence="2">
    <location>
        <begin position="1193"/>
        <end position="1235"/>
    </location>
</feature>
<feature type="compositionally biased region" description="Low complexity" evidence="2">
    <location>
        <begin position="247"/>
        <end position="264"/>
    </location>
</feature>
<feature type="compositionally biased region" description="Low complexity" evidence="2">
    <location>
        <begin position="1429"/>
        <end position="1443"/>
    </location>
</feature>
<dbReference type="PANTHER" id="PTHR46793">
    <property type="entry name" value="1700018F24RIK PROTEIN-RELATED-RELATED"/>
    <property type="match status" value="1"/>
</dbReference>
<feature type="compositionally biased region" description="Polar residues" evidence="2">
    <location>
        <begin position="992"/>
        <end position="1003"/>
    </location>
</feature>
<name>A0A835ZMR2_SHEEP</name>
<feature type="region of interest" description="Disordered" evidence="2">
    <location>
        <begin position="574"/>
        <end position="595"/>
    </location>
</feature>
<proteinExistence type="predicted"/>
<dbReference type="SUPFAM" id="SSF48366">
    <property type="entry name" value="Ras GEF"/>
    <property type="match status" value="7"/>
</dbReference>
<evidence type="ECO:0000256" key="1">
    <source>
        <dbReference type="PROSITE-ProRule" id="PRU00135"/>
    </source>
</evidence>
<accession>A0A835ZMR2</accession>
<feature type="region of interest" description="Disordered" evidence="2">
    <location>
        <begin position="1685"/>
        <end position="1709"/>
    </location>
</feature>
<evidence type="ECO:0000259" key="3">
    <source>
        <dbReference type="PROSITE" id="PS50212"/>
    </source>
</evidence>
<feature type="domain" description="N-terminal Ras-GEF" evidence="3">
    <location>
        <begin position="1294"/>
        <end position="1419"/>
    </location>
</feature>
<evidence type="ECO:0000313" key="5">
    <source>
        <dbReference type="Proteomes" id="UP000664991"/>
    </source>
</evidence>
<dbReference type="SMART" id="SM00229">
    <property type="entry name" value="RasGEFN"/>
    <property type="match status" value="6"/>
</dbReference>
<feature type="region of interest" description="Disordered" evidence="2">
    <location>
        <begin position="1425"/>
        <end position="1465"/>
    </location>
</feature>
<dbReference type="GO" id="GO:0005085">
    <property type="term" value="F:guanyl-nucleotide exchange factor activity"/>
    <property type="evidence" value="ECO:0007669"/>
    <property type="project" value="UniProtKB-KW"/>
</dbReference>
<feature type="compositionally biased region" description="Low complexity" evidence="2">
    <location>
        <begin position="736"/>
        <end position="750"/>
    </location>
</feature>
<dbReference type="PROSITE" id="PS50212">
    <property type="entry name" value="RASGEF_NTER"/>
    <property type="match status" value="6"/>
</dbReference>
<feature type="domain" description="N-terminal Ras-GEF" evidence="3">
    <location>
        <begin position="601"/>
        <end position="726"/>
    </location>
</feature>
<feature type="region of interest" description="Disordered" evidence="2">
    <location>
        <begin position="732"/>
        <end position="772"/>
    </location>
</feature>
<feature type="compositionally biased region" description="Polar residues" evidence="2">
    <location>
        <begin position="1223"/>
        <end position="1234"/>
    </location>
</feature>
<feature type="compositionally biased region" description="Polar residues" evidence="2">
    <location>
        <begin position="274"/>
        <end position="286"/>
    </location>
</feature>
<feature type="region of interest" description="Disordered" evidence="2">
    <location>
        <begin position="1759"/>
        <end position="1780"/>
    </location>
</feature>
<protein>
    <recommendedName>
        <fullName evidence="3">N-terminal Ras-GEF domain-containing protein</fullName>
    </recommendedName>
</protein>
<feature type="region of interest" description="Disordered" evidence="2">
    <location>
        <begin position="962"/>
        <end position="1003"/>
    </location>
</feature>
<feature type="domain" description="N-terminal Ras-GEF" evidence="3">
    <location>
        <begin position="1063"/>
        <end position="1188"/>
    </location>
</feature>
<feature type="region of interest" description="Disordered" evidence="2">
    <location>
        <begin position="77"/>
        <end position="109"/>
    </location>
</feature>
<dbReference type="Proteomes" id="UP000664991">
    <property type="component" value="Unassembled WGS sequence"/>
</dbReference>
<feature type="compositionally biased region" description="Polar residues" evidence="2">
    <location>
        <begin position="1453"/>
        <end position="1465"/>
    </location>
</feature>
<evidence type="ECO:0000313" key="4">
    <source>
        <dbReference type="EMBL" id="KAG5194602.1"/>
    </source>
</evidence>
<dbReference type="PANTHER" id="PTHR46793:SF3">
    <property type="entry name" value="RIKEN CDNA 4930596D02 GENE"/>
    <property type="match status" value="1"/>
</dbReference>
<feature type="region of interest" description="Disordered" evidence="2">
    <location>
        <begin position="520"/>
        <end position="556"/>
    </location>
</feature>
<dbReference type="Pfam" id="PF00618">
    <property type="entry name" value="RasGEF_N"/>
    <property type="match status" value="6"/>
</dbReference>
<dbReference type="InterPro" id="IPR023578">
    <property type="entry name" value="Ras_GEF_dom_sf"/>
</dbReference>
<feature type="compositionally biased region" description="Polar residues" evidence="2">
    <location>
        <begin position="760"/>
        <end position="772"/>
    </location>
</feature>
<comment type="caution">
    <text evidence="4">The sequence shown here is derived from an EMBL/GenBank/DDBJ whole genome shotgun (WGS) entry which is preliminary data.</text>
</comment>
<evidence type="ECO:0000256" key="2">
    <source>
        <dbReference type="SAM" id="MobiDB-lite"/>
    </source>
</evidence>
<dbReference type="Gene3D" id="1.20.870.10">
    <property type="entry name" value="Son of sevenless (SoS) protein Chain: S domain 1"/>
    <property type="match status" value="7"/>
</dbReference>
<sequence>MSEDLPKVHVGIIPGVQVGTRPGFERHKDSSRMENRASASGNPGGRGFSDVSGGSVLNLDASGPLLGGHLRQEPVHGTPCSISLHEVPEPHTSNRAQGGHRGESVSTGDRNETCRVWNLQRRRLETLVGKLVPAFLGGDPAYLPTFLGTYRAFGTPQQVLDLLFMRYGCILPYCDEDGGPLHQLKMAMTSILGTWLHLYPEDFQQSPEYPCLKMLLAYVELNMPDSDLEQRARHLLAQLETLKSTEAEGNAPPGEEALETSPDLTPSPPLSNPATAPQSRQAQSPAPIQVQDLHQGESVSTGDRNETCRVWSIQRRRLETLVGELVPAFLSGDSAYLPTFLGTYRAFGTPQQVLDLLFMRYGCILPYCDEDGGPLHQLKMAMASILGTWLHLYPEDFQQSPEFPCLKMLLAYIVLNMPGSDLEQRARHLLAQLETLEPTEPEGHAPAGEEALETSPDLTPSPPLINPATAPQSRQAQSPAPIQVQDLHQLPPQIRSSLTPRPAVTSSDVSVECRVYLCGHPQTSNPGNLGGRGSSDVSGSSVLNLDASGPLPGGHLRQELAHEAPCSISLHEGLEPHTSNRAQGGHRGESVSTGDRNETCRVWSIQRRRLETLVGTLVPAFLGGDSAYLPTFLGTYRAFGTPQQVLDLLFMRYGCILPYCDEDGGPLHQLKMAMASILGTWLHLYPEDFQQSPEFPCLKMLLAYVELNMPHSELEQQVRHLLVQLETLEPTEAEGHAPAGEEALETSPDLTPSPPLSNPATAPQSEQAQSPAPIQVQDLHQLPPQIRSSLTPWPAVTSSDVSVSVVYIRVDTPRHQIPAESVSTVDRNETCRVWSIQRRRLETLVGELVPAFLSGDSAYLPTFLGTYRAFSTPQQVLDLLFMRYGCILPYCDEDGGPLHQLKMAMASILGTWLHLYPEDFQQSPEFPCLKMLLAYIELNMPDSDLEQRARHFLAQLESLEPTEAEGHAPAGEEALETSPDLTPSPPLINPATAPQSEQAQSPAPIQVQDLHQLPPQIRSSLTPWPAVTSSDVSVSVMYICVDIPRHQIPGESVSTGDRNETCRVWSIQRRRLETLVGELVPAFLSGDSAYLPTFLGTYRAFGTPQQVLDLLFMRYGCILPYCDEDGGPLHQLKMAMASILGTWLHLYPEDFQQSPEFPCLKMLLAYIELNMPNSDLEQRARHLLAQLESLEPTEAEGHAPAGEEALETSPDLTPSPPLINPATAPQSRQAQSPAPIQVQDLHQLPPQIRSSLTPWPAVTSSDVSVSVVYIRVDTPRHQIPGESVSTGDRNETCTVWSIQRRRLETLVGKLVPAFLSGDSAYLPTFLGTYRAFGTPQQVLDLLFTRYGCILPYCDEDGGPLHQLKMAMASILGTWLHLYPEDFQQSPEFPCLKMLLAYVELNMPHSELEQQVRHLLAQLETLEPTEAEGHAPAGEEALETSPDLTPSPPLSNPATAPQSEQAQSPAPIQVQDLHQLPPQIRSSLTPRPTVTSSDVSVSVVYIRVDTPRHQIPGESVSTGERNETCRVWNLQRRRLEMLVGELVPAFLRGDPAYLPTFLGTYRAFGTPQQVLDLLFTRYGCILPYCDEDGGPLHQLKIPASTPDPGTQSTECGDHPAHCLVEPRRGDQLVLSGPSNTQGTAEPSLGKDDCQWWEETQIRSSLTPCPAVTSSDVSVSVVHIRVDTPRHQIPVSDHPAPWKSEKQASPGNQRRDVLVLTSSIKRSQSHTESGDKAISSFTYPPVACLNSAGLHRTSLLLGGRVHKPEAPESSPQDCSCSPEPAV</sequence>
<dbReference type="EMBL" id="JAEMGP010000025">
    <property type="protein sequence ID" value="KAG5194602.1"/>
    <property type="molecule type" value="Genomic_DNA"/>
</dbReference>
<organism evidence="4 5">
    <name type="scientific">Ovis aries</name>
    <name type="common">Sheep</name>
    <dbReference type="NCBI Taxonomy" id="9940"/>
    <lineage>
        <taxon>Eukaryota</taxon>
        <taxon>Metazoa</taxon>
        <taxon>Chordata</taxon>
        <taxon>Craniata</taxon>
        <taxon>Vertebrata</taxon>
        <taxon>Euteleostomi</taxon>
        <taxon>Mammalia</taxon>
        <taxon>Eutheria</taxon>
        <taxon>Laurasiatheria</taxon>
        <taxon>Artiodactyla</taxon>
        <taxon>Ruminantia</taxon>
        <taxon>Pecora</taxon>
        <taxon>Bovidae</taxon>
        <taxon>Caprinae</taxon>
        <taxon>Ovis</taxon>
    </lineage>
</organism>
<reference evidence="4 5" key="1">
    <citation type="submission" date="2020-12" db="EMBL/GenBank/DDBJ databases">
        <title>De novo assembly of Tibetan sheep genome.</title>
        <authorList>
            <person name="Li X."/>
        </authorList>
    </citation>
    <scope>NUCLEOTIDE SEQUENCE [LARGE SCALE GENOMIC DNA]</scope>
    <source>
        <tissue evidence="4">Heart</tissue>
    </source>
</reference>
<feature type="compositionally biased region" description="Polar residues" evidence="2">
    <location>
        <begin position="469"/>
        <end position="480"/>
    </location>
</feature>
<feature type="region of interest" description="Disordered" evidence="2">
    <location>
        <begin position="439"/>
        <end position="481"/>
    </location>
</feature>
<dbReference type="InterPro" id="IPR000651">
    <property type="entry name" value="Ras-like_Gua-exchang_fac_N"/>
</dbReference>
<feature type="domain" description="N-terminal Ras-GEF" evidence="3">
    <location>
        <begin position="309"/>
        <end position="434"/>
    </location>
</feature>
<feature type="region of interest" description="Disordered" evidence="2">
    <location>
        <begin position="19"/>
        <end position="53"/>
    </location>
</feature>
<feature type="region of interest" description="Disordered" evidence="2">
    <location>
        <begin position="243"/>
        <end position="302"/>
    </location>
</feature>
<keyword evidence="1" id="KW-0344">Guanine-nucleotide releasing factor</keyword>
<feature type="domain" description="N-terminal Ras-GEF" evidence="3">
    <location>
        <begin position="115"/>
        <end position="240"/>
    </location>
</feature>